<proteinExistence type="predicted"/>
<accession>A0A2C6LDH1</accession>
<feature type="compositionally biased region" description="Low complexity" evidence="1">
    <location>
        <begin position="243"/>
        <end position="267"/>
    </location>
</feature>
<feature type="compositionally biased region" description="Low complexity" evidence="1">
    <location>
        <begin position="317"/>
        <end position="328"/>
    </location>
</feature>
<feature type="compositionally biased region" description="Polar residues" evidence="1">
    <location>
        <begin position="288"/>
        <end position="306"/>
    </location>
</feature>
<reference evidence="2 3" key="1">
    <citation type="journal article" date="2017" name="Int. J. Parasitol.">
        <title>The genome of the protozoan parasite Cystoisospora suis and a reverse vaccinology approach to identify vaccine candidates.</title>
        <authorList>
            <person name="Palmieri N."/>
            <person name="Shrestha A."/>
            <person name="Ruttkowski B."/>
            <person name="Beck T."/>
            <person name="Vogl C."/>
            <person name="Tomley F."/>
            <person name="Blake D.P."/>
            <person name="Joachim A."/>
        </authorList>
    </citation>
    <scope>NUCLEOTIDE SEQUENCE [LARGE SCALE GENOMIC DNA]</scope>
    <source>
        <strain evidence="2 3">Wien I</strain>
    </source>
</reference>
<feature type="compositionally biased region" description="Polar residues" evidence="1">
    <location>
        <begin position="418"/>
        <end position="427"/>
    </location>
</feature>
<feature type="region of interest" description="Disordered" evidence="1">
    <location>
        <begin position="1"/>
        <end position="622"/>
    </location>
</feature>
<gene>
    <name evidence="2" type="ORF">CSUI_000554</name>
</gene>
<feature type="compositionally biased region" description="Gly residues" evidence="1">
    <location>
        <begin position="101"/>
        <end position="114"/>
    </location>
</feature>
<feature type="compositionally biased region" description="Low complexity" evidence="1">
    <location>
        <begin position="69"/>
        <end position="92"/>
    </location>
</feature>
<evidence type="ECO:0000313" key="2">
    <source>
        <dbReference type="EMBL" id="PHJ25579.1"/>
    </source>
</evidence>
<dbReference type="Proteomes" id="UP000221165">
    <property type="component" value="Unassembled WGS sequence"/>
</dbReference>
<feature type="compositionally biased region" description="Polar residues" evidence="1">
    <location>
        <begin position="763"/>
        <end position="778"/>
    </location>
</feature>
<feature type="compositionally biased region" description="Gly residues" evidence="1">
    <location>
        <begin position="270"/>
        <end position="281"/>
    </location>
</feature>
<feature type="compositionally biased region" description="Polar residues" evidence="1">
    <location>
        <begin position="161"/>
        <end position="196"/>
    </location>
</feature>
<feature type="compositionally biased region" description="Polar residues" evidence="1">
    <location>
        <begin position="833"/>
        <end position="843"/>
    </location>
</feature>
<feature type="compositionally biased region" description="Polar residues" evidence="1">
    <location>
        <begin position="487"/>
        <end position="507"/>
    </location>
</feature>
<feature type="compositionally biased region" description="Polar residues" evidence="1">
    <location>
        <begin position="329"/>
        <end position="376"/>
    </location>
</feature>
<evidence type="ECO:0000256" key="1">
    <source>
        <dbReference type="SAM" id="MobiDB-lite"/>
    </source>
</evidence>
<feature type="compositionally biased region" description="Polar residues" evidence="1">
    <location>
        <begin position="742"/>
        <end position="752"/>
    </location>
</feature>
<feature type="compositionally biased region" description="Polar residues" evidence="1">
    <location>
        <begin position="435"/>
        <end position="452"/>
    </location>
</feature>
<dbReference type="VEuPathDB" id="ToxoDB:CSUI_000554"/>
<feature type="compositionally biased region" description="Low complexity" evidence="1">
    <location>
        <begin position="568"/>
        <end position="577"/>
    </location>
</feature>
<organism evidence="2 3">
    <name type="scientific">Cystoisospora suis</name>
    <dbReference type="NCBI Taxonomy" id="483139"/>
    <lineage>
        <taxon>Eukaryota</taxon>
        <taxon>Sar</taxon>
        <taxon>Alveolata</taxon>
        <taxon>Apicomplexa</taxon>
        <taxon>Conoidasida</taxon>
        <taxon>Coccidia</taxon>
        <taxon>Eucoccidiorida</taxon>
        <taxon>Eimeriorina</taxon>
        <taxon>Sarcocystidae</taxon>
        <taxon>Cystoisospora</taxon>
    </lineage>
</organism>
<feature type="compositionally biased region" description="Polar residues" evidence="1">
    <location>
        <begin position="542"/>
        <end position="562"/>
    </location>
</feature>
<feature type="compositionally biased region" description="Polar residues" evidence="1">
    <location>
        <begin position="122"/>
        <end position="148"/>
    </location>
</feature>
<comment type="caution">
    <text evidence="2">The sequence shown here is derived from an EMBL/GenBank/DDBJ whole genome shotgun (WGS) entry which is preliminary data.</text>
</comment>
<feature type="compositionally biased region" description="Gly residues" evidence="1">
    <location>
        <begin position="41"/>
        <end position="52"/>
    </location>
</feature>
<dbReference type="RefSeq" id="XP_067927225.1">
    <property type="nucleotide sequence ID" value="XM_068060788.1"/>
</dbReference>
<dbReference type="EMBL" id="MIGC01000216">
    <property type="protein sequence ID" value="PHJ25579.1"/>
    <property type="molecule type" value="Genomic_DNA"/>
</dbReference>
<feature type="compositionally biased region" description="Polar residues" evidence="1">
    <location>
        <begin position="593"/>
        <end position="617"/>
    </location>
</feature>
<sequence length="882" mass="93426">MVFPGPVGGMSKEGEGEKKAQGVSPPAPSSQATTQEILPVGHGGPAQGGGAPQTGSQQMSGASGGGGSVAHRSSSRTAPQPSSSSQPTTSFSNPGASKFGASGGEKVAGGGDGATEGDRSGRTQAAGGSQGREGQSIDSAAYPSTQVQLAVDHDNRKRSIANPSNQMDNSYQHQAPALSSSTSQHLEGRQQTNLTAFSGMLSGHSQRPDTQEPPQASPSMTQGPAAQRNLSILQQEPQSTLSSQLHQGNSTQQQQQQASHHQVVQTVGKGVDGGRGLPSGEGGKEQEQYYQTSKRLCQDRALSSSVEMKERQAQVYHQSQSSHNSSSHTGVHTHQPPSHTSSKAIDQQTAPHHVESSITAPTSEQQLTRQPENSTGGVVAREGGSTQPGVALLRHSGSQGPGALPSSPASNEVVYQAQFRQTVTSLEPKQDEIPYSSSSASNMGQNQKSPSLAATPYHQRAVGTAVGGAPGAPAGQCQQGLLPLSMSRPSFQSQSHRGSFSGSTPAVGSSRDFQDLQGRQQSETSQEAVALGQNSVDHRFSPSPQQHSYYNPSYYSPAQGENRNSREQLTLQQQQQQKTGAVVMQGHAHSSRETQSCQGPSSAQTPSHSLPVQNQSRPSEDAHPLRFQEGTRQHQQVFDMAGQTQAELFRRQHREMQRLPGEAQLGEPLHQASLPHQRGEVAGEGSKMTRQSHITQQPETESHLVNQTSFRQGVHSLQQQPQAGQYASVQQRAMSHQEQHQSSRVSPGQQTTQEDRQVRAYNAGQSASPGVQIQQGGSVPQGLRHSERSHDSQAQLTSAQGGVSKHQIPQIQSTMAGGQGAVPYSPAPPQGSPHLTASNSMAGSQPDPDFGLQQQNRVFVQAGGRIQPPHKLLSPYSQTPER</sequence>
<evidence type="ECO:0000313" key="3">
    <source>
        <dbReference type="Proteomes" id="UP000221165"/>
    </source>
</evidence>
<protein>
    <submittedName>
        <fullName evidence="2">Uncharacterized protein</fullName>
    </submittedName>
</protein>
<feature type="compositionally biased region" description="Polar residues" evidence="1">
    <location>
        <begin position="212"/>
        <end position="242"/>
    </location>
</feature>
<name>A0A2C6LDH1_9APIC</name>
<feature type="compositionally biased region" description="Polar residues" evidence="1">
    <location>
        <begin position="792"/>
        <end position="816"/>
    </location>
</feature>
<keyword evidence="3" id="KW-1185">Reference proteome</keyword>
<feature type="compositionally biased region" description="Polar residues" evidence="1">
    <location>
        <begin position="517"/>
        <end position="535"/>
    </location>
</feature>
<feature type="compositionally biased region" description="Polar residues" evidence="1">
    <location>
        <begin position="688"/>
        <end position="734"/>
    </location>
</feature>
<feature type="region of interest" description="Disordered" evidence="1">
    <location>
        <begin position="677"/>
        <end position="882"/>
    </location>
</feature>
<dbReference type="AlphaFoldDB" id="A0A2C6LDH1"/>
<dbReference type="GeneID" id="94423999"/>